<reference evidence="2" key="1">
    <citation type="submission" date="2025-08" db="UniProtKB">
        <authorList>
            <consortium name="RefSeq"/>
        </authorList>
    </citation>
    <scope>IDENTIFICATION</scope>
</reference>
<organism evidence="1 2">
    <name type="scientific">Clupea harengus</name>
    <name type="common">Atlantic herring</name>
    <dbReference type="NCBI Taxonomy" id="7950"/>
    <lineage>
        <taxon>Eukaryota</taxon>
        <taxon>Metazoa</taxon>
        <taxon>Chordata</taxon>
        <taxon>Craniata</taxon>
        <taxon>Vertebrata</taxon>
        <taxon>Euteleostomi</taxon>
        <taxon>Actinopterygii</taxon>
        <taxon>Neopterygii</taxon>
        <taxon>Teleostei</taxon>
        <taxon>Clupei</taxon>
        <taxon>Clupeiformes</taxon>
        <taxon>Clupeoidei</taxon>
        <taxon>Clupeidae</taxon>
        <taxon>Clupea</taxon>
    </lineage>
</organism>
<dbReference type="RefSeq" id="XP_031414913.1">
    <property type="nucleotide sequence ID" value="XM_031559053.2"/>
</dbReference>
<gene>
    <name evidence="2" type="primary">LOC116218241</name>
</gene>
<dbReference type="OrthoDB" id="8964969at2759"/>
<dbReference type="GeneID" id="116218241"/>
<accession>A0A6P8EFX9</accession>
<evidence type="ECO:0000313" key="2">
    <source>
        <dbReference type="RefSeq" id="XP_031414913.1"/>
    </source>
</evidence>
<dbReference type="Proteomes" id="UP000515152">
    <property type="component" value="Chromosome 21"/>
</dbReference>
<keyword evidence="1" id="KW-1185">Reference proteome</keyword>
<sequence length="534" mass="60208">MNSEIEQKCPMCSLCYAAMRQHLMKAHKVCNRVELRLILKASNGRVAEPLICTICNEKKVRLDKHLLSSHKYLTSASRADLFRCSKKEWVLGQLRLLRASNPSPPMVSYLDIRPEDLAREDQEVARTVSLLSAAPSAAPAAEPAAPATQPACHGCRIREAENAKLRGTVAILMGRERMHRPPRRRFQRAEEDLCMAKPGFEELMDLFYERELGAKSGLKDQDNCKQRVANIREFVILCCDGVPQKSLTALKEERRLTVAVGKLKEKGLAPTTIKKKMVDVTVFFKWLKRASPVRVRLSQKVLGCLIDQIRKHQKDLARDVVRHQQRVRRRKTANLLKAADHSQFIDLASRKLPLYLSRLEKSLEDRDLQMFFGLLAGLMVTTSGHRINTIRNLTVQEVEEAVHVWGDTYILYIKSHKTRGTFGDAKVALQAEEYGVMVKAMESRDCFPGGMSNHYFFNQSGKQSRTLLAAFQAVWKEIGMKEPAPSFVGMRSSMATHAHRALPAEAATAVSEAMCHCTAARFYAANHSPEKTSN</sequence>
<dbReference type="AlphaFoldDB" id="A0A6P8EFX9"/>
<dbReference type="KEGG" id="char:116218241"/>
<proteinExistence type="predicted"/>
<protein>
    <submittedName>
        <fullName evidence="2">Uncharacterized protein LOC116218241</fullName>
    </submittedName>
</protein>
<evidence type="ECO:0000313" key="1">
    <source>
        <dbReference type="Proteomes" id="UP000515152"/>
    </source>
</evidence>
<name>A0A6P8EFX9_CLUHA</name>